<organism evidence="9 10">
    <name type="scientific">Aureitalea marina</name>
    <dbReference type="NCBI Taxonomy" id="930804"/>
    <lineage>
        <taxon>Bacteria</taxon>
        <taxon>Pseudomonadati</taxon>
        <taxon>Bacteroidota</taxon>
        <taxon>Flavobacteriia</taxon>
        <taxon>Flavobacteriales</taxon>
        <taxon>Flavobacteriaceae</taxon>
        <taxon>Aureitalea</taxon>
    </lineage>
</organism>
<reference evidence="9 10" key="1">
    <citation type="submission" date="2016-11" db="EMBL/GenBank/DDBJ databases">
        <title>Trade-off between light-utilization and light-protection in marine flavobacteria.</title>
        <authorList>
            <person name="Kumagai Y."/>
        </authorList>
    </citation>
    <scope>NUCLEOTIDE SEQUENCE [LARGE SCALE GENOMIC DNA]</scope>
    <source>
        <strain evidence="9 10">NBRC 107741</strain>
    </source>
</reference>
<keyword evidence="5 7" id="KW-1133">Transmembrane helix</keyword>
<protein>
    <submittedName>
        <fullName evidence="9">MFS transporter</fullName>
    </submittedName>
</protein>
<accession>A0A2S7KRM6</accession>
<dbReference type="InterPro" id="IPR011701">
    <property type="entry name" value="MFS"/>
</dbReference>
<dbReference type="InterPro" id="IPR036259">
    <property type="entry name" value="MFS_trans_sf"/>
</dbReference>
<keyword evidence="10" id="KW-1185">Reference proteome</keyword>
<comment type="caution">
    <text evidence="9">The sequence shown here is derived from an EMBL/GenBank/DDBJ whole genome shotgun (WGS) entry which is preliminary data.</text>
</comment>
<evidence type="ECO:0000259" key="8">
    <source>
        <dbReference type="PROSITE" id="PS50850"/>
    </source>
</evidence>
<feature type="transmembrane region" description="Helical" evidence="7">
    <location>
        <begin position="12"/>
        <end position="32"/>
    </location>
</feature>
<feature type="transmembrane region" description="Helical" evidence="7">
    <location>
        <begin position="140"/>
        <end position="160"/>
    </location>
</feature>
<feature type="transmembrane region" description="Helical" evidence="7">
    <location>
        <begin position="313"/>
        <end position="340"/>
    </location>
</feature>
<feature type="transmembrane region" description="Helical" evidence="7">
    <location>
        <begin position="290"/>
        <end position="307"/>
    </location>
</feature>
<evidence type="ECO:0000256" key="3">
    <source>
        <dbReference type="ARBA" id="ARBA00022475"/>
    </source>
</evidence>
<keyword evidence="3" id="KW-1003">Cell membrane</keyword>
<evidence type="ECO:0000313" key="10">
    <source>
        <dbReference type="Proteomes" id="UP000239800"/>
    </source>
</evidence>
<dbReference type="PANTHER" id="PTHR23517:SF3">
    <property type="entry name" value="INTEGRAL MEMBRANE TRANSPORT PROTEIN"/>
    <property type="match status" value="1"/>
</dbReference>
<dbReference type="CDD" id="cd17325">
    <property type="entry name" value="MFS_MdtG_SLC18_like"/>
    <property type="match status" value="1"/>
</dbReference>
<feature type="transmembrane region" description="Helical" evidence="7">
    <location>
        <begin position="361"/>
        <end position="394"/>
    </location>
</feature>
<dbReference type="PROSITE" id="PS50850">
    <property type="entry name" value="MFS"/>
    <property type="match status" value="1"/>
</dbReference>
<gene>
    <name evidence="9" type="ORF">BST85_10345</name>
</gene>
<evidence type="ECO:0000256" key="5">
    <source>
        <dbReference type="ARBA" id="ARBA00022989"/>
    </source>
</evidence>
<dbReference type="Proteomes" id="UP000239800">
    <property type="component" value="Unassembled WGS sequence"/>
</dbReference>
<comment type="subcellular location">
    <subcellularLocation>
        <location evidence="1">Cell membrane</location>
        <topology evidence="1">Multi-pass membrane protein</topology>
    </subcellularLocation>
</comment>
<dbReference type="Gene3D" id="1.20.1250.20">
    <property type="entry name" value="MFS general substrate transporter like domains"/>
    <property type="match status" value="2"/>
</dbReference>
<dbReference type="AlphaFoldDB" id="A0A2S7KRM6"/>
<evidence type="ECO:0000256" key="2">
    <source>
        <dbReference type="ARBA" id="ARBA00022448"/>
    </source>
</evidence>
<keyword evidence="6 7" id="KW-0472">Membrane</keyword>
<dbReference type="PANTHER" id="PTHR23517">
    <property type="entry name" value="RESISTANCE PROTEIN MDTM, PUTATIVE-RELATED-RELATED"/>
    <property type="match status" value="1"/>
</dbReference>
<dbReference type="RefSeq" id="WP_245917679.1">
    <property type="nucleotide sequence ID" value="NZ_MQUB01000001.1"/>
</dbReference>
<keyword evidence="2" id="KW-0813">Transport</keyword>
<feature type="domain" description="Major facilitator superfamily (MFS) profile" evidence="8">
    <location>
        <begin position="16"/>
        <end position="402"/>
    </location>
</feature>
<name>A0A2S7KRM6_9FLAO</name>
<evidence type="ECO:0000256" key="4">
    <source>
        <dbReference type="ARBA" id="ARBA00022692"/>
    </source>
</evidence>
<sequence length="404" mass="44332">MKEEIRLGLGENWKQFTLLVIINAFVGGMVGLERSIFPEFAETQFGVESKTAILSFITAFGITKALANYYTGKLANQYGRKKLLLYGWLIAIPVPIILIYAPTWSWVIAANMLLGISQGLTWSSTVVMKIDLVGEKDRGLAMGLNEFAGYFAVGMMAFISGYVANRYGITPYPFYLGIGIAVTGFLLSWLWVNDTRKFVDKESQTDSSESMTNVFRETTFTHRTLSSVTQAGLVNNLNDGMIWGLLPILLASLSFNTENIGLIAAIYPTVWGIGQLFTGKMSDHFSKKGMLFWGMLFQGIAIMILPFTDDLYLLIGLSALLGLGTALVYPTFLATIAQVASPSQRAESIGTFRLWRDLGYAFGAVISGITADLFGITAAVLLIGIITIISSLIIKFRMPLNLSK</sequence>
<evidence type="ECO:0000313" key="9">
    <source>
        <dbReference type="EMBL" id="PQB05238.1"/>
    </source>
</evidence>
<evidence type="ECO:0000256" key="7">
    <source>
        <dbReference type="SAM" id="Phobius"/>
    </source>
</evidence>
<feature type="transmembrane region" description="Helical" evidence="7">
    <location>
        <begin position="107"/>
        <end position="128"/>
    </location>
</feature>
<dbReference type="InterPro" id="IPR020846">
    <property type="entry name" value="MFS_dom"/>
</dbReference>
<feature type="transmembrane region" description="Helical" evidence="7">
    <location>
        <begin position="172"/>
        <end position="192"/>
    </location>
</feature>
<dbReference type="InterPro" id="IPR050171">
    <property type="entry name" value="MFS_Transporters"/>
</dbReference>
<feature type="transmembrane region" description="Helical" evidence="7">
    <location>
        <begin position="52"/>
        <end position="71"/>
    </location>
</feature>
<keyword evidence="4 7" id="KW-0812">Transmembrane</keyword>
<dbReference type="GO" id="GO:0005886">
    <property type="term" value="C:plasma membrane"/>
    <property type="evidence" value="ECO:0007669"/>
    <property type="project" value="UniProtKB-SubCell"/>
</dbReference>
<dbReference type="GO" id="GO:0022857">
    <property type="term" value="F:transmembrane transporter activity"/>
    <property type="evidence" value="ECO:0007669"/>
    <property type="project" value="InterPro"/>
</dbReference>
<evidence type="ECO:0000256" key="6">
    <source>
        <dbReference type="ARBA" id="ARBA00023136"/>
    </source>
</evidence>
<evidence type="ECO:0000256" key="1">
    <source>
        <dbReference type="ARBA" id="ARBA00004651"/>
    </source>
</evidence>
<proteinExistence type="predicted"/>
<feature type="transmembrane region" description="Helical" evidence="7">
    <location>
        <begin position="83"/>
        <end position="101"/>
    </location>
</feature>
<dbReference type="SUPFAM" id="SSF103473">
    <property type="entry name" value="MFS general substrate transporter"/>
    <property type="match status" value="1"/>
</dbReference>
<dbReference type="EMBL" id="MQUB01000001">
    <property type="protein sequence ID" value="PQB05238.1"/>
    <property type="molecule type" value="Genomic_DNA"/>
</dbReference>
<dbReference type="Pfam" id="PF07690">
    <property type="entry name" value="MFS_1"/>
    <property type="match status" value="2"/>
</dbReference>